<name>A0A2S0REC7_9FLAO</name>
<dbReference type="SUPFAM" id="SSF50998">
    <property type="entry name" value="Quinoprotein alcohol dehydrogenase-like"/>
    <property type="match status" value="1"/>
</dbReference>
<dbReference type="PROSITE" id="PS51257">
    <property type="entry name" value="PROKAR_LIPOPROTEIN"/>
    <property type="match status" value="1"/>
</dbReference>
<dbReference type="AlphaFoldDB" id="A0A2S0REC7"/>
<evidence type="ECO:0000313" key="3">
    <source>
        <dbReference type="Proteomes" id="UP000244193"/>
    </source>
</evidence>
<feature type="signal peptide" evidence="1">
    <location>
        <begin position="1"/>
        <end position="24"/>
    </location>
</feature>
<keyword evidence="1" id="KW-0732">Signal</keyword>
<proteinExistence type="predicted"/>
<dbReference type="Gene3D" id="2.60.40.10">
    <property type="entry name" value="Immunoglobulins"/>
    <property type="match status" value="1"/>
</dbReference>
<keyword evidence="3" id="KW-1185">Reference proteome</keyword>
<accession>A0A2S0REC7</accession>
<organism evidence="2 3">
    <name type="scientific">Flavobacterium magnum</name>
    <dbReference type="NCBI Taxonomy" id="2162713"/>
    <lineage>
        <taxon>Bacteria</taxon>
        <taxon>Pseudomonadati</taxon>
        <taxon>Bacteroidota</taxon>
        <taxon>Flavobacteriia</taxon>
        <taxon>Flavobacteriales</taxon>
        <taxon>Flavobacteriaceae</taxon>
        <taxon>Flavobacterium</taxon>
    </lineage>
</organism>
<gene>
    <name evidence="2" type="ORF">HYN48_07790</name>
</gene>
<dbReference type="KEGG" id="fmg:HYN48_07790"/>
<dbReference type="EMBL" id="CP028811">
    <property type="protein sequence ID" value="AWA29984.1"/>
    <property type="molecule type" value="Genomic_DNA"/>
</dbReference>
<dbReference type="Proteomes" id="UP000244193">
    <property type="component" value="Chromosome"/>
</dbReference>
<dbReference type="OrthoDB" id="1321631at2"/>
<sequence length="444" mass="50301">MRYFKKFLSFAALVLLLLSCSSDNDGPGNIALTITGFEPSYSAVSLQWQLQRPSDLIVTSLRIYRLAQNGDDEDMQVPVQIANLPSNETTYTDNDVPYYKEVTYKVVITYQDIDDDSGVTTRELQSDLRTFTRPLVSFPWIPLDVQKDPLNDDIFHILDKAGSGTLTRYSWSDKSIAATHHFTGAGWTLNNRFQFADGNVFVCDVNGGITRLNKDNYAVNGNYNAVINDKLNAFSIEGDRIYYQDNNVWNYYEMSTGSSVSSGITTDAVYAEMLSEHKVLFLFTQGMRVLGYSPQTCTATECFPVFYPDSHSFSLPPYAVDPYIFTWNHSRQKCITSYNGRIFNINTFEQEANLNEITGKHYIQFAFDTAGNIYGSVQGEKIIHKFNSNYELIASIPTKLYPVFPMVTDSGLQALGAYHPIDYWGFVYGYEFNFNVKGAIEVFE</sequence>
<dbReference type="InterPro" id="IPR011047">
    <property type="entry name" value="Quinoprotein_ADH-like_sf"/>
</dbReference>
<evidence type="ECO:0000256" key="1">
    <source>
        <dbReference type="SAM" id="SignalP"/>
    </source>
</evidence>
<dbReference type="RefSeq" id="WP_108370568.1">
    <property type="nucleotide sequence ID" value="NZ_CP028811.1"/>
</dbReference>
<evidence type="ECO:0000313" key="2">
    <source>
        <dbReference type="EMBL" id="AWA29984.1"/>
    </source>
</evidence>
<dbReference type="InterPro" id="IPR013783">
    <property type="entry name" value="Ig-like_fold"/>
</dbReference>
<protein>
    <submittedName>
        <fullName evidence="2">Uncharacterized protein</fullName>
    </submittedName>
</protein>
<feature type="chain" id="PRO_5015558718" evidence="1">
    <location>
        <begin position="25"/>
        <end position="444"/>
    </location>
</feature>
<reference evidence="2 3" key="1">
    <citation type="submission" date="2018-04" db="EMBL/GenBank/DDBJ databases">
        <title>Genome sequencing of Flavobacterium sp. HYN0048.</title>
        <authorList>
            <person name="Yi H."/>
            <person name="Baek C."/>
        </authorList>
    </citation>
    <scope>NUCLEOTIDE SEQUENCE [LARGE SCALE GENOMIC DNA]</scope>
    <source>
        <strain evidence="2 3">HYN0048</strain>
    </source>
</reference>